<dbReference type="Proteomes" id="UP001157502">
    <property type="component" value="Chromosome 17"/>
</dbReference>
<proteinExistence type="predicted"/>
<reference evidence="1" key="1">
    <citation type="submission" date="2021-05" db="EMBL/GenBank/DDBJ databases">
        <authorList>
            <person name="Pan Q."/>
            <person name="Jouanno E."/>
            <person name="Zahm M."/>
            <person name="Klopp C."/>
            <person name="Cabau C."/>
            <person name="Louis A."/>
            <person name="Berthelot C."/>
            <person name="Parey E."/>
            <person name="Roest Crollius H."/>
            <person name="Montfort J."/>
            <person name="Robinson-Rechavi M."/>
            <person name="Bouchez O."/>
            <person name="Lampietro C."/>
            <person name="Lopez Roques C."/>
            <person name="Donnadieu C."/>
            <person name="Postlethwait J."/>
            <person name="Bobe J."/>
            <person name="Dillon D."/>
            <person name="Chandos A."/>
            <person name="von Hippel F."/>
            <person name="Guiguen Y."/>
        </authorList>
    </citation>
    <scope>NUCLEOTIDE SEQUENCE</scope>
    <source>
        <strain evidence="1">YG-Jan2019</strain>
    </source>
</reference>
<gene>
    <name evidence="1" type="ORF">DPEC_G00207390</name>
</gene>
<keyword evidence="2" id="KW-1185">Reference proteome</keyword>
<accession>A0ACC2G556</accession>
<comment type="caution">
    <text evidence="1">The sequence shown here is derived from an EMBL/GenBank/DDBJ whole genome shotgun (WGS) entry which is preliminary data.</text>
</comment>
<organism evidence="1 2">
    <name type="scientific">Dallia pectoralis</name>
    <name type="common">Alaska blackfish</name>
    <dbReference type="NCBI Taxonomy" id="75939"/>
    <lineage>
        <taxon>Eukaryota</taxon>
        <taxon>Metazoa</taxon>
        <taxon>Chordata</taxon>
        <taxon>Craniata</taxon>
        <taxon>Vertebrata</taxon>
        <taxon>Euteleostomi</taxon>
        <taxon>Actinopterygii</taxon>
        <taxon>Neopterygii</taxon>
        <taxon>Teleostei</taxon>
        <taxon>Protacanthopterygii</taxon>
        <taxon>Esociformes</taxon>
        <taxon>Umbridae</taxon>
        <taxon>Dallia</taxon>
    </lineage>
</organism>
<evidence type="ECO:0000313" key="1">
    <source>
        <dbReference type="EMBL" id="KAJ7998680.1"/>
    </source>
</evidence>
<name>A0ACC2G556_DALPE</name>
<dbReference type="EMBL" id="CM055744">
    <property type="protein sequence ID" value="KAJ7998680.1"/>
    <property type="molecule type" value="Genomic_DNA"/>
</dbReference>
<protein>
    <submittedName>
        <fullName evidence="1">Uncharacterized protein</fullName>
    </submittedName>
</protein>
<sequence>MDRERPESWEVNTKLKLHQMELVQSEGLSGFTTFLDESSSIQPLNGLKESLCSSLSSLDLMSIASCEQIVSSVEFIGCARDISVDKAIENIIRDLTFLPASRMQSASWVRLLTKTRSFAQDDLTSNQKSPKQKGFFHRAWRAVKSDLWLLET</sequence>
<evidence type="ECO:0000313" key="2">
    <source>
        <dbReference type="Proteomes" id="UP001157502"/>
    </source>
</evidence>